<dbReference type="Proteomes" id="UP001527925">
    <property type="component" value="Unassembled WGS sequence"/>
</dbReference>
<accession>A0ABR4NHZ5</accession>
<keyword evidence="2 8" id="KW-0645">Protease</keyword>
<reference evidence="8 9" key="1">
    <citation type="submission" date="2023-09" db="EMBL/GenBank/DDBJ databases">
        <title>Pangenome analysis of Batrachochytrium dendrobatidis and related Chytrids.</title>
        <authorList>
            <person name="Yacoub M.N."/>
            <person name="Stajich J.E."/>
            <person name="James T.Y."/>
        </authorList>
    </citation>
    <scope>NUCLEOTIDE SEQUENCE [LARGE SCALE GENOMIC DNA]</scope>
    <source>
        <strain evidence="8 9">JEL0888</strain>
    </source>
</reference>
<sequence>MAALVRPATVPAAAAPAAPSATDESGVRMPDGRLVVREMVDDNSCLFRTIGFIFERDAEAAPRLRKLVSAAIAANPLEYSEAILGRSPAAYMSWIEKPSSWGGAIELAIFADHYRVEIDSIDVATGRMDRFGEGRFTSRAFVLYSGIHYDALALSPSEGAPAEFDQTVFEGAAAERAAAAAQQLAQIWKQRRRFTDTARFTLRCGDCGQRVAGEREALAHAAATGHGAFSEV</sequence>
<evidence type="ECO:0000256" key="5">
    <source>
        <dbReference type="ARBA" id="ARBA00022807"/>
    </source>
</evidence>
<dbReference type="PANTHER" id="PTHR13312:SF0">
    <property type="entry name" value="UBIQUITIN THIOESTERASE OTU1"/>
    <property type="match status" value="1"/>
</dbReference>
<comment type="catalytic activity">
    <reaction evidence="1 6">
        <text>Thiol-dependent hydrolysis of ester, thioester, amide, peptide and isopeptide bonds formed by the C-terminal Gly of ubiquitin (a 76-residue protein attached to proteins as an intracellular targeting signal).</text>
        <dbReference type="EC" id="3.4.19.12"/>
    </reaction>
</comment>
<dbReference type="InterPro" id="IPR038765">
    <property type="entry name" value="Papain-like_cys_pep_sf"/>
</dbReference>
<protein>
    <recommendedName>
        <fullName evidence="6">Ubiquitin thioesterase OTU</fullName>
        <ecNumber evidence="6">3.4.19.12</ecNumber>
    </recommendedName>
</protein>
<proteinExistence type="predicted"/>
<keyword evidence="5 6" id="KW-0788">Thiol protease</keyword>
<evidence type="ECO:0000313" key="9">
    <source>
        <dbReference type="Proteomes" id="UP001527925"/>
    </source>
</evidence>
<dbReference type="Pfam" id="PF24560">
    <property type="entry name" value="zf-C2H2_OTU1_C"/>
    <property type="match status" value="1"/>
</dbReference>
<dbReference type="EMBL" id="JADGIZ020000004">
    <property type="protein sequence ID" value="KAL2919137.1"/>
    <property type="molecule type" value="Genomic_DNA"/>
</dbReference>
<keyword evidence="9" id="KW-1185">Reference proteome</keyword>
<evidence type="ECO:0000256" key="6">
    <source>
        <dbReference type="RuleBase" id="RU367104"/>
    </source>
</evidence>
<evidence type="ECO:0000313" key="8">
    <source>
        <dbReference type="EMBL" id="KAL2919137.1"/>
    </source>
</evidence>
<evidence type="ECO:0000256" key="3">
    <source>
        <dbReference type="ARBA" id="ARBA00022786"/>
    </source>
</evidence>
<organism evidence="8 9">
    <name type="scientific">Polyrhizophydium stewartii</name>
    <dbReference type="NCBI Taxonomy" id="2732419"/>
    <lineage>
        <taxon>Eukaryota</taxon>
        <taxon>Fungi</taxon>
        <taxon>Fungi incertae sedis</taxon>
        <taxon>Chytridiomycota</taxon>
        <taxon>Chytridiomycota incertae sedis</taxon>
        <taxon>Chytridiomycetes</taxon>
        <taxon>Rhizophydiales</taxon>
        <taxon>Rhizophydiales incertae sedis</taxon>
        <taxon>Polyrhizophydium</taxon>
    </lineage>
</organism>
<dbReference type="PROSITE" id="PS50802">
    <property type="entry name" value="OTU"/>
    <property type="match status" value="1"/>
</dbReference>
<dbReference type="InterPro" id="IPR003323">
    <property type="entry name" value="OTU_dom"/>
</dbReference>
<keyword evidence="3 6" id="KW-0833">Ubl conjugation pathway</keyword>
<evidence type="ECO:0000256" key="2">
    <source>
        <dbReference type="ARBA" id="ARBA00022670"/>
    </source>
</evidence>
<name>A0ABR4NHZ5_9FUNG</name>
<dbReference type="Gene3D" id="3.90.70.80">
    <property type="match status" value="1"/>
</dbReference>
<evidence type="ECO:0000256" key="4">
    <source>
        <dbReference type="ARBA" id="ARBA00022801"/>
    </source>
</evidence>
<dbReference type="InterPro" id="IPR057766">
    <property type="entry name" value="Znf-C2H2_OTU1-like_C"/>
</dbReference>
<dbReference type="EC" id="3.4.19.12" evidence="6"/>
<dbReference type="PANTHER" id="PTHR13312">
    <property type="entry name" value="HIV-INDUCED PROTEIN-7-LIKE PROTEASE"/>
    <property type="match status" value="1"/>
</dbReference>
<comment type="subcellular location">
    <subcellularLocation>
        <location evidence="6">Cytoplasm</location>
    </subcellularLocation>
</comment>
<dbReference type="CDD" id="cd22745">
    <property type="entry name" value="OTU_OTU1"/>
    <property type="match status" value="1"/>
</dbReference>
<comment type="caution">
    <text evidence="8">The sequence shown here is derived from an EMBL/GenBank/DDBJ whole genome shotgun (WGS) entry which is preliminary data.</text>
</comment>
<dbReference type="SUPFAM" id="SSF54001">
    <property type="entry name" value="Cysteine proteinases"/>
    <property type="match status" value="1"/>
</dbReference>
<keyword evidence="4 6" id="KW-0378">Hydrolase</keyword>
<evidence type="ECO:0000259" key="7">
    <source>
        <dbReference type="PROSITE" id="PS50802"/>
    </source>
</evidence>
<gene>
    <name evidence="8" type="primary">OTU1</name>
    <name evidence="8" type="ORF">HK105_201410</name>
</gene>
<evidence type="ECO:0000256" key="1">
    <source>
        <dbReference type="ARBA" id="ARBA00000707"/>
    </source>
</evidence>
<dbReference type="GO" id="GO:0006508">
    <property type="term" value="P:proteolysis"/>
    <property type="evidence" value="ECO:0007669"/>
    <property type="project" value="UniProtKB-KW"/>
</dbReference>
<dbReference type="GO" id="GO:0008233">
    <property type="term" value="F:peptidase activity"/>
    <property type="evidence" value="ECO:0007669"/>
    <property type="project" value="UniProtKB-KW"/>
</dbReference>
<feature type="domain" description="OTU" evidence="7">
    <location>
        <begin position="34"/>
        <end position="155"/>
    </location>
</feature>
<comment type="function">
    <text evidence="6">Hydrolase that can remove conjugated ubiquitin from proteins and may therefore play an important regulatory role at the level of protein turnover by preventing degradation.</text>
</comment>
<keyword evidence="6" id="KW-0963">Cytoplasm</keyword>